<dbReference type="AlphaFoldDB" id="A0A2Z4FPU1"/>
<dbReference type="OrthoDB" id="261128at2"/>
<name>A0A2Z4FPU1_9DELT</name>
<keyword evidence="2" id="KW-1185">Reference proteome</keyword>
<evidence type="ECO:0000313" key="2">
    <source>
        <dbReference type="Proteomes" id="UP000249799"/>
    </source>
</evidence>
<reference evidence="1 2" key="1">
    <citation type="submission" date="2018-06" db="EMBL/GenBank/DDBJ databases">
        <title>Lujinxingia sediminis gen. nov. sp. nov., a new facultative anaerobic member of the class Deltaproteobacteria, and proposal of Lujinxingaceae fam. nov.</title>
        <authorList>
            <person name="Guo L.-Y."/>
            <person name="Li C.-M."/>
            <person name="Wang S."/>
            <person name="Du Z.-J."/>
        </authorList>
    </citation>
    <scope>NUCLEOTIDE SEQUENCE [LARGE SCALE GENOMIC DNA]</scope>
    <source>
        <strain evidence="1 2">FA350</strain>
    </source>
</reference>
<evidence type="ECO:0000313" key="1">
    <source>
        <dbReference type="EMBL" id="AWV90644.1"/>
    </source>
</evidence>
<dbReference type="KEGG" id="bsed:DN745_15460"/>
<proteinExistence type="predicted"/>
<accession>A0A2Z4FPU1</accession>
<gene>
    <name evidence="1" type="ORF">DN745_15460</name>
</gene>
<sequence length="230" mass="25803">MQNIRLPFEHLNLRWNPFGEVPAEERGGLAVLDIERFVPRLAKPGFAVEFVGDCGRGKSTRLRYLWDHFEGAPFLRVEELPPSGLFAKLWPGQQRSGGKLPAKWPSPEVGLLFLDEAQFLSRGQRRRFLTPQCSFAVATHESLAADFERAGLAYESVAVGGVSVELVDGIIRRRIEWSRRSAGPVPCVPGPVIEELIARHGDNIRAIERHLYEVFQGLSGVCDVEVRYLD</sequence>
<dbReference type="EMBL" id="CP030032">
    <property type="protein sequence ID" value="AWV90644.1"/>
    <property type="molecule type" value="Genomic_DNA"/>
</dbReference>
<dbReference type="InterPro" id="IPR027417">
    <property type="entry name" value="P-loop_NTPase"/>
</dbReference>
<dbReference type="Proteomes" id="UP000249799">
    <property type="component" value="Chromosome"/>
</dbReference>
<dbReference type="SUPFAM" id="SSF52540">
    <property type="entry name" value="P-loop containing nucleoside triphosphate hydrolases"/>
    <property type="match status" value="1"/>
</dbReference>
<organism evidence="1 2">
    <name type="scientific">Bradymonas sediminis</name>
    <dbReference type="NCBI Taxonomy" id="1548548"/>
    <lineage>
        <taxon>Bacteria</taxon>
        <taxon>Deltaproteobacteria</taxon>
        <taxon>Bradymonadales</taxon>
        <taxon>Bradymonadaceae</taxon>
        <taxon>Bradymonas</taxon>
    </lineage>
</organism>
<protein>
    <submittedName>
        <fullName evidence="1">Uncharacterized protein</fullName>
    </submittedName>
</protein>
<dbReference type="RefSeq" id="WP_111336208.1">
    <property type="nucleotide sequence ID" value="NZ_CP030032.1"/>
</dbReference>